<dbReference type="InterPro" id="IPR045407">
    <property type="entry name" value="DUF6512"/>
</dbReference>
<keyword evidence="1" id="KW-1133">Transmembrane helix</keyword>
<keyword evidence="1" id="KW-0812">Transmembrane</keyword>
<dbReference type="Pfam" id="PF20122">
    <property type="entry name" value="DUF6512"/>
    <property type="match status" value="1"/>
</dbReference>
<keyword evidence="3" id="KW-1185">Reference proteome</keyword>
<feature type="transmembrane region" description="Helical" evidence="1">
    <location>
        <begin position="42"/>
        <end position="58"/>
    </location>
</feature>
<reference evidence="3" key="1">
    <citation type="submission" date="2016-01" db="EMBL/GenBank/DDBJ databases">
        <title>Complete genome sequence of Microbulbifer sp. CCB-MM1, a halophile isolated from Matang Mangrove Forest, Perak.</title>
        <authorList>
            <person name="Moh T.H."/>
            <person name="Dinesh B."/>
            <person name="Lau N.-S."/>
            <person name="Go F."/>
            <person name="Alexander Chong S.-C."/>
        </authorList>
    </citation>
    <scope>NUCLEOTIDE SEQUENCE [LARGE SCALE GENOMIC DNA]</scope>
    <source>
        <strain evidence="3">CCB-MM1</strain>
    </source>
</reference>
<keyword evidence="1" id="KW-0472">Membrane</keyword>
<feature type="transmembrane region" description="Helical" evidence="1">
    <location>
        <begin position="70"/>
        <end position="90"/>
    </location>
</feature>
<dbReference type="AlphaFoldDB" id="A0A1C9WBY5"/>
<protein>
    <submittedName>
        <fullName evidence="2">Uncharacterized protein</fullName>
    </submittedName>
</protein>
<proteinExistence type="predicted"/>
<feature type="transmembrane region" description="Helical" evidence="1">
    <location>
        <begin position="130"/>
        <end position="148"/>
    </location>
</feature>
<evidence type="ECO:0000313" key="3">
    <source>
        <dbReference type="Proteomes" id="UP000095672"/>
    </source>
</evidence>
<name>A0A1C9WBY5_9GAMM</name>
<dbReference type="KEGG" id="micc:AUP74_03292"/>
<evidence type="ECO:0000256" key="1">
    <source>
        <dbReference type="SAM" id="Phobius"/>
    </source>
</evidence>
<feature type="transmembrane region" description="Helical" evidence="1">
    <location>
        <begin position="96"/>
        <end position="118"/>
    </location>
</feature>
<dbReference type="Proteomes" id="UP000095672">
    <property type="component" value="Chromosome"/>
</dbReference>
<dbReference type="PATRIC" id="fig|1769779.3.peg.3275"/>
<dbReference type="STRING" id="1769779.AUP74_03292"/>
<evidence type="ECO:0000313" key="2">
    <source>
        <dbReference type="EMBL" id="AOS98658.1"/>
    </source>
</evidence>
<dbReference type="EMBL" id="CP014143">
    <property type="protein sequence ID" value="AOS98658.1"/>
    <property type="molecule type" value="Genomic_DNA"/>
</dbReference>
<organism evidence="2 3">
    <name type="scientific">Microbulbifer aggregans</name>
    <dbReference type="NCBI Taxonomy" id="1769779"/>
    <lineage>
        <taxon>Bacteria</taxon>
        <taxon>Pseudomonadati</taxon>
        <taxon>Pseudomonadota</taxon>
        <taxon>Gammaproteobacteria</taxon>
        <taxon>Cellvibrionales</taxon>
        <taxon>Microbulbiferaceae</taxon>
        <taxon>Microbulbifer</taxon>
    </lineage>
</organism>
<sequence length="204" mass="22815">MGAVWILVAGSFLHFAFAWSGHWRPIAAFVPVNESVWEHLKLLFWPGLFFALLEWRFIPVDLRQFVTAKCLSLTAMPVVLITLFYTYTAILTDNYLALDLLSFMVAIAAGQWISYSLLTRPSEARSSCMPGLVGMAFFLIAFPLFTFAPPHISLFEHKETGLYGIPTNRWPLNTTPTGLQGPGSTPMTCEALFHTPPGNLARYP</sequence>
<gene>
    <name evidence="2" type="ORF">AUP74_03292</name>
</gene>
<accession>A0A1C9WBY5</accession>